<dbReference type="PANTHER" id="PTHR30441">
    <property type="entry name" value="DUF748 DOMAIN-CONTAINING PROTEIN"/>
    <property type="match status" value="1"/>
</dbReference>
<evidence type="ECO:0000256" key="1">
    <source>
        <dbReference type="SAM" id="MobiDB-lite"/>
    </source>
</evidence>
<evidence type="ECO:0000259" key="2">
    <source>
        <dbReference type="Pfam" id="PF05170"/>
    </source>
</evidence>
<dbReference type="EMBL" id="MPRJ01000010">
    <property type="protein sequence ID" value="OOZ37438.1"/>
    <property type="molecule type" value="Genomic_DNA"/>
</dbReference>
<reference evidence="3 4" key="1">
    <citation type="submission" date="2016-11" db="EMBL/GenBank/DDBJ databases">
        <title>Mixed transmission modes and dynamic genome evolution in an obligate animal-bacterial symbiosis.</title>
        <authorList>
            <person name="Russell S.L."/>
            <person name="Corbett-Detig R.B."/>
            <person name="Cavanaugh C.M."/>
        </authorList>
    </citation>
    <scope>NUCLEOTIDE SEQUENCE [LARGE SCALE GENOMIC DNA]</scope>
    <source>
        <strain evidence="3">Se-Cadez</strain>
    </source>
</reference>
<organism evidence="3 4">
    <name type="scientific">Solemya velesiana gill symbiont</name>
    <dbReference type="NCBI Taxonomy" id="1918948"/>
    <lineage>
        <taxon>Bacteria</taxon>
        <taxon>Pseudomonadati</taxon>
        <taxon>Pseudomonadota</taxon>
        <taxon>Gammaproteobacteria</taxon>
        <taxon>sulfur-oxidizing symbionts</taxon>
    </lineage>
</organism>
<protein>
    <recommendedName>
        <fullName evidence="2">AsmA domain-containing protein</fullName>
    </recommendedName>
</protein>
<keyword evidence="4" id="KW-1185">Reference proteome</keyword>
<dbReference type="OrthoDB" id="9766390at2"/>
<dbReference type="Pfam" id="PF05170">
    <property type="entry name" value="AsmA"/>
    <property type="match status" value="1"/>
</dbReference>
<feature type="region of interest" description="Disordered" evidence="1">
    <location>
        <begin position="122"/>
        <end position="145"/>
    </location>
</feature>
<dbReference type="AlphaFoldDB" id="A0A1T2KX50"/>
<evidence type="ECO:0000313" key="4">
    <source>
        <dbReference type="Proteomes" id="UP000190896"/>
    </source>
</evidence>
<comment type="caution">
    <text evidence="3">The sequence shown here is derived from an EMBL/GenBank/DDBJ whole genome shotgun (WGS) entry which is preliminary data.</text>
</comment>
<feature type="domain" description="AsmA" evidence="2">
    <location>
        <begin position="1"/>
        <end position="552"/>
    </location>
</feature>
<dbReference type="RefSeq" id="WP_078485954.1">
    <property type="nucleotide sequence ID" value="NZ_MPRJ01000010.1"/>
</dbReference>
<dbReference type="Proteomes" id="UP000190896">
    <property type="component" value="Unassembled WGS sequence"/>
</dbReference>
<dbReference type="GO" id="GO:0005886">
    <property type="term" value="C:plasma membrane"/>
    <property type="evidence" value="ECO:0007669"/>
    <property type="project" value="TreeGrafter"/>
</dbReference>
<name>A0A1T2KX50_9GAMM</name>
<dbReference type="InterPro" id="IPR052894">
    <property type="entry name" value="AsmA-related"/>
</dbReference>
<dbReference type="InterPro" id="IPR007844">
    <property type="entry name" value="AsmA"/>
</dbReference>
<evidence type="ECO:0000313" key="3">
    <source>
        <dbReference type="EMBL" id="OOZ37438.1"/>
    </source>
</evidence>
<dbReference type="GO" id="GO:0090313">
    <property type="term" value="P:regulation of protein targeting to membrane"/>
    <property type="evidence" value="ECO:0007669"/>
    <property type="project" value="TreeGrafter"/>
</dbReference>
<sequence>MGKLFKILGALLGVLVLLVVVAIVVLPMVKDEIVSRVQEQTGRTLRIDGDLKLSVFPWLGIEIGGMELSNAEGFGDQAFAAVKHAAVRVKLMPLLSKQLEVDTVGLDGLTLNLAKDKDGRTNWDDLAKGTEKEEKHEEHEERHDGGEGLASLAIGGVDINNARVSWDDRSTGQHFQIDQFNLKLAGTVSVDEEKGQLDVSGLQVVVDAEGEMLAGGALHAELAAAVSMALDGRALAVNDLKLSAGDLNLSGNLKGNNLNATPVFSGSLALAEFNLRSWLDAQKMALPEMSDATALTRMGASFDLNAEGDTTQVRNLKMVLDDTNVTGSASVRGEAIGFNLNVDAIDADRYLPPVKEEQEAAAETTGDEQLLPVETLRGLNVNGVLKVGKLIINKLLAEQIEVTVKASNGKLSLGKKIGKFYEGTLDGSVNVDVKGKQPVMQVSESLQGLQAGPLLLALTGEDRLAGKGRFNAKLNTQGNSINAIKKSLGGNLDFRFEDGAVKGFNLAQTIRETKAKFQGKPAPKSDQPAQTDFSELSGSAVINKGVLTNKDLLAKSPYLRVTGAGKVSLVPETLDYKVKAVVVSTAKGQGGEGLEDLQGVPVPVHLTGPYASPDFSIDWGTVLTGTQKAKVDKKVEEKKTEIKEKLGDKLKGIFR</sequence>
<proteinExistence type="predicted"/>
<dbReference type="PANTHER" id="PTHR30441:SF4">
    <property type="entry name" value="PROTEIN ASMA"/>
    <property type="match status" value="1"/>
</dbReference>
<accession>A0A1T2KX50</accession>
<gene>
    <name evidence="3" type="ORF">BOW51_02520</name>
</gene>